<feature type="non-terminal residue" evidence="1">
    <location>
        <position position="139"/>
    </location>
</feature>
<name>A0A482TN83_9EURY</name>
<organism evidence="1 2">
    <name type="scientific">Halogeometricum borinquense</name>
    <dbReference type="NCBI Taxonomy" id="60847"/>
    <lineage>
        <taxon>Archaea</taxon>
        <taxon>Methanobacteriati</taxon>
        <taxon>Methanobacteriota</taxon>
        <taxon>Stenosarchaea group</taxon>
        <taxon>Halobacteria</taxon>
        <taxon>Halobacteriales</taxon>
        <taxon>Haloferacaceae</taxon>
        <taxon>Halogeometricum</taxon>
    </lineage>
</organism>
<reference evidence="1 2" key="1">
    <citation type="submission" date="2018-12" db="EMBL/GenBank/DDBJ databases">
        <title>Genome analysis provides insights into bioremediation potentialities of Halogeometricum borinquense strain N11.</title>
        <authorList>
            <person name="Najjari A."/>
            <person name="Youssef N."/>
            <person name="Fhoula I."/>
            <person name="Ben Dhia O."/>
            <person name="Mahjoubi M."/>
            <person name="Ouzari H.I."/>
            <person name="Cherif A."/>
        </authorList>
    </citation>
    <scope>NUCLEOTIDE SEQUENCE [LARGE SCALE GENOMIC DNA]</scope>
    <source>
        <strain evidence="1 2">N11</strain>
    </source>
</reference>
<accession>A0A482TN83</accession>
<evidence type="ECO:0000313" key="1">
    <source>
        <dbReference type="EMBL" id="RYJ15273.1"/>
    </source>
</evidence>
<sequence length="139" mass="15971">MGSAFSLVVPEEEETLETGKQFYRYHAENSNYDGSIGEISAFERFKKRLRQKGRFRIAEKPTKVVIEAGEPSMADIVLEYADKNGVIHDPEGLDLFVKSLEDSREQLRGELSDDRMEIMERTIERCINLIEYAKENGYG</sequence>
<comment type="caution">
    <text evidence="1">The sequence shown here is derived from an EMBL/GenBank/DDBJ whole genome shotgun (WGS) entry which is preliminary data.</text>
</comment>
<proteinExistence type="predicted"/>
<evidence type="ECO:0000313" key="2">
    <source>
        <dbReference type="Proteomes" id="UP000294028"/>
    </source>
</evidence>
<gene>
    <name evidence="1" type="ORF">ELS19_01120</name>
</gene>
<protein>
    <submittedName>
        <fullName evidence="1">Uncharacterized protein</fullName>
    </submittedName>
</protein>
<dbReference type="EMBL" id="RZHH01000002">
    <property type="protein sequence ID" value="RYJ15273.1"/>
    <property type="molecule type" value="Genomic_DNA"/>
</dbReference>
<dbReference type="RefSeq" id="WP_129785591.1">
    <property type="nucleotide sequence ID" value="NZ_RZHH01000002.1"/>
</dbReference>
<dbReference type="AlphaFoldDB" id="A0A482TN83"/>
<dbReference type="Proteomes" id="UP000294028">
    <property type="component" value="Unassembled WGS sequence"/>
</dbReference>